<dbReference type="Pfam" id="PF18603">
    <property type="entry name" value="LAL_C2"/>
    <property type="match status" value="1"/>
</dbReference>
<evidence type="ECO:0000313" key="6">
    <source>
        <dbReference type="EMBL" id="MDA5110794.1"/>
    </source>
</evidence>
<organism evidence="6 7">
    <name type="scientific">Brevibacillus thermoruber</name>
    <dbReference type="NCBI Taxonomy" id="33942"/>
    <lineage>
        <taxon>Bacteria</taxon>
        <taxon>Bacillati</taxon>
        <taxon>Bacillota</taxon>
        <taxon>Bacilli</taxon>
        <taxon>Bacillales</taxon>
        <taxon>Paenibacillaceae</taxon>
        <taxon>Brevibacillus</taxon>
    </lineage>
</organism>
<dbReference type="SUPFAM" id="SSF56059">
    <property type="entry name" value="Glutathione synthetase ATP-binding domain-like"/>
    <property type="match status" value="1"/>
</dbReference>
<dbReference type="PROSITE" id="PS50975">
    <property type="entry name" value="ATP_GRASP"/>
    <property type="match status" value="1"/>
</dbReference>
<dbReference type="InterPro" id="IPR040570">
    <property type="entry name" value="LAL_C2"/>
</dbReference>
<sequence length="418" mass="46853">MKRKLLFIESNTTGTGMLALQRTKELGYDPVLLTSEPNRYEGLRDQSCEIVVCDTNDPEKLAETIPLHFKREDIAGITTTSEYYIYTVALLAKRFGWRGNPPIAMKTCRNKAAVRALLRDLPELYQPWFFTVDHVQQLEEIKQHIKFPCIVKPVDDSGSNQVVKCLSFTELHGQVKEILAVKRNVRQQPTAQVALIEEYVEGPEYSVEVFSYEGQHSIIGITDKSIGGEPYCIETGHIFPSLASNRIKTVVETGVLSMLKKLDWRFGPCHLEIKIVDEKLFLVECNGRLAGGMIPELIRHATGMDVLKEQLKAAVGLSPELGSQPLQYAGIRFLIPKEAGEIQEVTGIEQLRQLPGVKEVVCRAEPGKLVQRVVNAYGRLGYIIAAAADGKELHQMLSQMDNVEVKMKERVSVAEFSE</sequence>
<dbReference type="PANTHER" id="PTHR43585:SF2">
    <property type="entry name" value="ATP-GRASP ENZYME FSQD"/>
    <property type="match status" value="1"/>
</dbReference>
<dbReference type="Pfam" id="PF13535">
    <property type="entry name" value="ATP-grasp_4"/>
    <property type="match status" value="1"/>
</dbReference>
<dbReference type="InterPro" id="IPR052032">
    <property type="entry name" value="ATP-dep_AA_Ligase"/>
</dbReference>
<keyword evidence="7" id="KW-1185">Reference proteome</keyword>
<keyword evidence="2 4" id="KW-0547">Nucleotide-binding</keyword>
<dbReference type="GO" id="GO:0016874">
    <property type="term" value="F:ligase activity"/>
    <property type="evidence" value="ECO:0007669"/>
    <property type="project" value="UniProtKB-KW"/>
</dbReference>
<dbReference type="PANTHER" id="PTHR43585">
    <property type="entry name" value="FUMIPYRROLE BIOSYNTHESIS PROTEIN C"/>
    <property type="match status" value="1"/>
</dbReference>
<dbReference type="GO" id="GO:0046872">
    <property type="term" value="F:metal ion binding"/>
    <property type="evidence" value="ECO:0007669"/>
    <property type="project" value="InterPro"/>
</dbReference>
<proteinExistence type="predicted"/>
<protein>
    <submittedName>
        <fullName evidence="6">ATP-grasp domain-containing protein</fullName>
    </submittedName>
</protein>
<dbReference type="AlphaFoldDB" id="A0A9X3Z5J5"/>
<name>A0A9X3Z5J5_9BACL</name>
<evidence type="ECO:0000256" key="1">
    <source>
        <dbReference type="ARBA" id="ARBA00022598"/>
    </source>
</evidence>
<dbReference type="Gene3D" id="3.40.50.20">
    <property type="match status" value="1"/>
</dbReference>
<reference evidence="6" key="1">
    <citation type="submission" date="2022-12" db="EMBL/GenBank/DDBJ databases">
        <title>Draft genome sequence of the thermophilic strain Brevibacillus thermoruber HT42, isolated from Los Humeros, Puebla, Mexico, with biotechnological potential.</title>
        <authorList>
            <person name="Lara Sanchez J."/>
            <person name="Solis Palacios R."/>
            <person name="Bustos Baena A.S."/>
            <person name="Ruz Baez A.E."/>
            <person name="Espinosa Luna G."/>
            <person name="Oliart Ros R.M."/>
        </authorList>
    </citation>
    <scope>NUCLEOTIDE SEQUENCE</scope>
    <source>
        <strain evidence="6">HT42</strain>
    </source>
</reference>
<evidence type="ECO:0000256" key="4">
    <source>
        <dbReference type="PROSITE-ProRule" id="PRU00409"/>
    </source>
</evidence>
<evidence type="ECO:0000256" key="2">
    <source>
        <dbReference type="ARBA" id="ARBA00022741"/>
    </source>
</evidence>
<evidence type="ECO:0000259" key="5">
    <source>
        <dbReference type="PROSITE" id="PS50975"/>
    </source>
</evidence>
<dbReference type="Proteomes" id="UP001151071">
    <property type="component" value="Unassembled WGS sequence"/>
</dbReference>
<evidence type="ECO:0000313" key="7">
    <source>
        <dbReference type="Proteomes" id="UP001151071"/>
    </source>
</evidence>
<feature type="domain" description="ATP-grasp" evidence="5">
    <location>
        <begin position="115"/>
        <end position="315"/>
    </location>
</feature>
<accession>A0A9X3Z5J5</accession>
<dbReference type="Gene3D" id="3.30.470.20">
    <property type="entry name" value="ATP-grasp fold, B domain"/>
    <property type="match status" value="1"/>
</dbReference>
<gene>
    <name evidence="6" type="ORF">O3V59_20845</name>
</gene>
<keyword evidence="1" id="KW-0436">Ligase</keyword>
<dbReference type="RefSeq" id="WP_271140942.1">
    <property type="nucleotide sequence ID" value="NZ_JAPYYP010000043.1"/>
</dbReference>
<evidence type="ECO:0000256" key="3">
    <source>
        <dbReference type="ARBA" id="ARBA00022840"/>
    </source>
</evidence>
<dbReference type="EMBL" id="JAPYYP010000043">
    <property type="protein sequence ID" value="MDA5110794.1"/>
    <property type="molecule type" value="Genomic_DNA"/>
</dbReference>
<dbReference type="GO" id="GO:0005524">
    <property type="term" value="F:ATP binding"/>
    <property type="evidence" value="ECO:0007669"/>
    <property type="project" value="UniProtKB-UniRule"/>
</dbReference>
<dbReference type="InterPro" id="IPR011761">
    <property type="entry name" value="ATP-grasp"/>
</dbReference>
<comment type="caution">
    <text evidence="6">The sequence shown here is derived from an EMBL/GenBank/DDBJ whole genome shotgun (WGS) entry which is preliminary data.</text>
</comment>
<keyword evidence="3 4" id="KW-0067">ATP-binding</keyword>